<protein>
    <submittedName>
        <fullName evidence="11">Outer membrane receptor protein involved in Fe transport</fullName>
    </submittedName>
</protein>
<dbReference type="SUPFAM" id="SSF56935">
    <property type="entry name" value="Porins"/>
    <property type="match status" value="1"/>
</dbReference>
<dbReference type="STRING" id="1341154.FCR2A7T_10500"/>
<evidence type="ECO:0000256" key="2">
    <source>
        <dbReference type="ARBA" id="ARBA00022448"/>
    </source>
</evidence>
<dbReference type="PROSITE" id="PS52016">
    <property type="entry name" value="TONB_DEPENDENT_REC_3"/>
    <property type="match status" value="1"/>
</dbReference>
<evidence type="ECO:0000256" key="5">
    <source>
        <dbReference type="ARBA" id="ARBA00023136"/>
    </source>
</evidence>
<comment type="caution">
    <text evidence="11">The sequence shown here is derived from an EMBL/GenBank/DDBJ whole genome shotgun (WGS) entry which is preliminary data.</text>
</comment>
<evidence type="ECO:0000256" key="6">
    <source>
        <dbReference type="ARBA" id="ARBA00023237"/>
    </source>
</evidence>
<accession>A0A562LTA5</accession>
<evidence type="ECO:0000259" key="10">
    <source>
        <dbReference type="Pfam" id="PF14905"/>
    </source>
</evidence>
<dbReference type="PANTHER" id="PTHR40980">
    <property type="entry name" value="PLUG DOMAIN-CONTAINING PROTEIN"/>
    <property type="match status" value="1"/>
</dbReference>
<proteinExistence type="inferred from homology"/>
<dbReference type="Pfam" id="PF13715">
    <property type="entry name" value="CarbopepD_reg_2"/>
    <property type="match status" value="1"/>
</dbReference>
<organism evidence="11 12">
    <name type="scientific">Flavobacterium cauense R2A-7</name>
    <dbReference type="NCBI Taxonomy" id="1341154"/>
    <lineage>
        <taxon>Bacteria</taxon>
        <taxon>Pseudomonadati</taxon>
        <taxon>Bacteroidota</taxon>
        <taxon>Flavobacteriia</taxon>
        <taxon>Flavobacteriales</taxon>
        <taxon>Flavobacteriaceae</taxon>
        <taxon>Flavobacterium</taxon>
    </lineage>
</organism>
<feature type="signal peptide" evidence="8">
    <location>
        <begin position="1"/>
        <end position="19"/>
    </location>
</feature>
<dbReference type="InterPro" id="IPR041700">
    <property type="entry name" value="OMP_b-brl_3"/>
</dbReference>
<keyword evidence="12" id="KW-1185">Reference proteome</keyword>
<dbReference type="PANTHER" id="PTHR40980:SF4">
    <property type="entry name" value="TONB-DEPENDENT RECEPTOR-LIKE BETA-BARREL DOMAIN-CONTAINING PROTEIN"/>
    <property type="match status" value="1"/>
</dbReference>
<gene>
    <name evidence="11" type="ORF">IP98_02187</name>
</gene>
<evidence type="ECO:0000256" key="1">
    <source>
        <dbReference type="ARBA" id="ARBA00004571"/>
    </source>
</evidence>
<evidence type="ECO:0000256" key="8">
    <source>
        <dbReference type="SAM" id="SignalP"/>
    </source>
</evidence>
<comment type="similarity">
    <text evidence="7">Belongs to the TonB-dependent receptor family.</text>
</comment>
<dbReference type="InterPro" id="IPR008969">
    <property type="entry name" value="CarboxyPept-like_regulatory"/>
</dbReference>
<dbReference type="Pfam" id="PF14905">
    <property type="entry name" value="OMP_b-brl_3"/>
    <property type="match status" value="1"/>
</dbReference>
<sequence length="833" mass="93319">MKLKLFLVCLLSTVGSAFAQAPAAVNSGSVSGKIIDKTTKEPIGYASVSVKDAGKVVTGAISQENGNFNIPNLELKAYTLEVQFIGYKPYSKAIVLSATDKTLNLGMIAIEAEATQLEGVNIVAERSNIVQKIDRKVVNVGKDLIASGTTASDIMNNVPTVSIDPQTKELSLRGNSNVRVLIDGKPSNVDAAQLLQQIPSSSIKQIELITSPSAKYNPEGMSGIINIILHKNASAGFNGSINTGVTFGITPKTNSALNLNYKVGKVNFYSNYGFNHGINANHGFVNSANPGLENLQNFEFRNLNNSHLLKLGMDYYINEKNTLSFYTNQNITHMDGYGKTTVDYFGLGNNDNFQSYNNENENKTQTYDLAFKHDFTKKGENIEFQANFSKTKNTEDTRYNNNSNASDGTLFSDSKSQNIVDGVTDYTQINIDYVNPLSESLKLELGAETRIQTTKNNFIATEAGNEYATPYNYTKDSDYNFTFNRNINAVYSNFSKQWNSKWSSQIGLRVEYYDISGDFARTESKFQSNLVPQSSNVDLKDRVTDDIFTVYPSAFINYTVNEKNSFNFNYSRRVDRPSIGQISPIREWTTPLMESRGNPSLEPQFTNSFEVNYTRNTKLGSITTGVFYRRISDEISRVVYNDPNDPSNNRKILSFDNFNNNNAYGVEASANLKFTKWWAANASADAYFKTVKGAVQNVNTGVLENAQVDVTSFNTRLNNTFTATKDLRFQLFGMYRGRDMSLQFERKEMYKADVGLTYNVFKGKGTITARYNDIFKNMRFAFDGEIPYRQYGAFYWESQTFYIGFNYMFGGGKNKALQRKQRDANETQSGGMF</sequence>
<name>A0A562LTA5_9FLAO</name>
<dbReference type="Pfam" id="PF07715">
    <property type="entry name" value="Plug"/>
    <property type="match status" value="1"/>
</dbReference>
<evidence type="ECO:0000313" key="11">
    <source>
        <dbReference type="EMBL" id="TWI10836.1"/>
    </source>
</evidence>
<evidence type="ECO:0000313" key="12">
    <source>
        <dbReference type="Proteomes" id="UP000319848"/>
    </source>
</evidence>
<keyword evidence="8" id="KW-0732">Signal</keyword>
<dbReference type="Gene3D" id="2.170.130.10">
    <property type="entry name" value="TonB-dependent receptor, plug domain"/>
    <property type="match status" value="1"/>
</dbReference>
<dbReference type="InterPro" id="IPR037066">
    <property type="entry name" value="Plug_dom_sf"/>
</dbReference>
<comment type="subcellular location">
    <subcellularLocation>
        <location evidence="1 7">Cell outer membrane</location>
        <topology evidence="1 7">Multi-pass membrane protein</topology>
    </subcellularLocation>
</comment>
<dbReference type="Gene3D" id="2.40.170.20">
    <property type="entry name" value="TonB-dependent receptor, beta-barrel domain"/>
    <property type="match status" value="1"/>
</dbReference>
<dbReference type="InterPro" id="IPR012910">
    <property type="entry name" value="Plug_dom"/>
</dbReference>
<dbReference type="InterPro" id="IPR039426">
    <property type="entry name" value="TonB-dep_rcpt-like"/>
</dbReference>
<dbReference type="Gene3D" id="2.60.40.1120">
    <property type="entry name" value="Carboxypeptidase-like, regulatory domain"/>
    <property type="match status" value="1"/>
</dbReference>
<keyword evidence="4 7" id="KW-0812">Transmembrane</keyword>
<evidence type="ECO:0000259" key="9">
    <source>
        <dbReference type="Pfam" id="PF07715"/>
    </source>
</evidence>
<reference evidence="11 12" key="1">
    <citation type="journal article" date="2015" name="Stand. Genomic Sci.">
        <title>Genomic Encyclopedia of Bacterial and Archaeal Type Strains, Phase III: the genomes of soil and plant-associated and newly described type strains.</title>
        <authorList>
            <person name="Whitman W.B."/>
            <person name="Woyke T."/>
            <person name="Klenk H.P."/>
            <person name="Zhou Y."/>
            <person name="Lilburn T.G."/>
            <person name="Beck B.J."/>
            <person name="De Vos P."/>
            <person name="Vandamme P."/>
            <person name="Eisen J.A."/>
            <person name="Garrity G."/>
            <person name="Hugenholtz P."/>
            <person name="Kyrpides N.C."/>
        </authorList>
    </citation>
    <scope>NUCLEOTIDE SEQUENCE [LARGE SCALE GENOMIC DNA]</scope>
    <source>
        <strain evidence="11 12">CGMCC 1.7270</strain>
    </source>
</reference>
<keyword evidence="3 7" id="KW-1134">Transmembrane beta strand</keyword>
<evidence type="ECO:0000256" key="7">
    <source>
        <dbReference type="PROSITE-ProRule" id="PRU01360"/>
    </source>
</evidence>
<dbReference type="GO" id="GO:0009279">
    <property type="term" value="C:cell outer membrane"/>
    <property type="evidence" value="ECO:0007669"/>
    <property type="project" value="UniProtKB-SubCell"/>
</dbReference>
<dbReference type="EMBL" id="VLKQ01000009">
    <property type="protein sequence ID" value="TWI10836.1"/>
    <property type="molecule type" value="Genomic_DNA"/>
</dbReference>
<keyword evidence="6 7" id="KW-0998">Cell outer membrane</keyword>
<keyword evidence="2 7" id="KW-0813">Transport</keyword>
<evidence type="ECO:0000256" key="4">
    <source>
        <dbReference type="ARBA" id="ARBA00022692"/>
    </source>
</evidence>
<feature type="domain" description="TonB-dependent receptor plug" evidence="9">
    <location>
        <begin position="148"/>
        <end position="223"/>
    </location>
</feature>
<keyword evidence="5 7" id="KW-0472">Membrane</keyword>
<dbReference type="OrthoDB" id="8764943at2"/>
<dbReference type="InterPro" id="IPR036942">
    <property type="entry name" value="Beta-barrel_TonB_sf"/>
</dbReference>
<feature type="domain" description="Outer membrane protein beta-barrel" evidence="10">
    <location>
        <begin position="373"/>
        <end position="807"/>
    </location>
</feature>
<evidence type="ECO:0000256" key="3">
    <source>
        <dbReference type="ARBA" id="ARBA00022452"/>
    </source>
</evidence>
<dbReference type="Proteomes" id="UP000319848">
    <property type="component" value="Unassembled WGS sequence"/>
</dbReference>
<dbReference type="AlphaFoldDB" id="A0A562LTA5"/>
<feature type="chain" id="PRO_5021954992" evidence="8">
    <location>
        <begin position="20"/>
        <end position="833"/>
    </location>
</feature>
<dbReference type="SUPFAM" id="SSF49464">
    <property type="entry name" value="Carboxypeptidase regulatory domain-like"/>
    <property type="match status" value="1"/>
</dbReference>
<keyword evidence="11" id="KW-0675">Receptor</keyword>